<dbReference type="Proteomes" id="UP001153365">
    <property type="component" value="Unassembled WGS sequence"/>
</dbReference>
<name>A0AAV0BEZ3_PHAPC</name>
<organism evidence="1 2">
    <name type="scientific">Phakopsora pachyrhizi</name>
    <name type="common">Asian soybean rust disease fungus</name>
    <dbReference type="NCBI Taxonomy" id="170000"/>
    <lineage>
        <taxon>Eukaryota</taxon>
        <taxon>Fungi</taxon>
        <taxon>Dikarya</taxon>
        <taxon>Basidiomycota</taxon>
        <taxon>Pucciniomycotina</taxon>
        <taxon>Pucciniomycetes</taxon>
        <taxon>Pucciniales</taxon>
        <taxon>Phakopsoraceae</taxon>
        <taxon>Phakopsora</taxon>
    </lineage>
</organism>
<accession>A0AAV0BEZ3</accession>
<evidence type="ECO:0000313" key="2">
    <source>
        <dbReference type="Proteomes" id="UP001153365"/>
    </source>
</evidence>
<keyword evidence="2" id="KW-1185">Reference proteome</keyword>
<evidence type="ECO:0000313" key="1">
    <source>
        <dbReference type="EMBL" id="CAH7685184.1"/>
    </source>
</evidence>
<reference evidence="1" key="1">
    <citation type="submission" date="2022-06" db="EMBL/GenBank/DDBJ databases">
        <authorList>
            <consortium name="SYNGENTA / RWTH Aachen University"/>
        </authorList>
    </citation>
    <scope>NUCLEOTIDE SEQUENCE</scope>
</reference>
<dbReference type="EMBL" id="CALTRL010005713">
    <property type="protein sequence ID" value="CAH7685184.1"/>
    <property type="molecule type" value="Genomic_DNA"/>
</dbReference>
<comment type="caution">
    <text evidence="1">The sequence shown here is derived from an EMBL/GenBank/DDBJ whole genome shotgun (WGS) entry which is preliminary data.</text>
</comment>
<gene>
    <name evidence="1" type="ORF">PPACK8108_LOCUS19667</name>
</gene>
<protein>
    <submittedName>
        <fullName evidence="1">Uncharacterized protein</fullName>
    </submittedName>
</protein>
<dbReference type="AlphaFoldDB" id="A0AAV0BEZ3"/>
<sequence>MKELRNGPDQSPKGTKDELIRIMEHHKLKLMFLSGSVLTGVLLMTTRLDDKRIPIRIKGFVTSMEDVDNFRLYQTPGFGWNWLQKTLEKMSDLKGKMVHIRLAGFDAPEEAMSHLEKHTVSLSNVKASLATVYQLRGAEYSAIYNQLVDIHVQETSDCLMDKGIGLWGAVKMHITLIKR</sequence>
<proteinExistence type="predicted"/>